<evidence type="ECO:0000256" key="4">
    <source>
        <dbReference type="ARBA" id="ARBA00023056"/>
    </source>
</evidence>
<sequence>MARRGEVLCVVQAGGQGSRMDVLTRERAKPALPYGGVHRLVDFTLSSLAHSDFADVWVSVQYQVASIDDYLSGGRPWSLDRNRGGFRRVVPQTGTGPATEEGFAHGNADLLLRMRADLESFGAPHVLVSSADHVFSMDLAPIVDEHVESGRVATVLTSEVTKKEASDNVVVLTGRGGRVTGVEVKPSRPSSGTVATEIFVYRTDALIGALDALRAELDDEAGEDLEGDSGLGDFGEHLLPRLISSGDVRAVPLTGYWRDLGQPGQYLQGHRDLLAGKVDVFDHPGRPVISHWPDRPAARVRGGTVVDSLVSPGCDIAGEVVNSVLGPGVVVEKGARVEDCVLFEDVVVERGAELRTAIVDEHSRVGRGAVVGEAPTARIARDEDLVLVGMGSTLGRGRLPAGSRLEPGTTT</sequence>
<evidence type="ECO:0000259" key="5">
    <source>
        <dbReference type="Pfam" id="PF00483"/>
    </source>
</evidence>
<proteinExistence type="inferred from homology"/>
<dbReference type="PANTHER" id="PTHR43523:SF2">
    <property type="entry name" value="GLUCOSE-1-PHOSPHATE ADENYLYLTRANSFERASE"/>
    <property type="match status" value="1"/>
</dbReference>
<keyword evidence="4" id="KW-0320">Glycogen biosynthesis</keyword>
<dbReference type="Pfam" id="PF24894">
    <property type="entry name" value="Hexapep_GlmU"/>
    <property type="match status" value="1"/>
</dbReference>
<dbReference type="Gene3D" id="3.90.550.10">
    <property type="entry name" value="Spore Coat Polysaccharide Biosynthesis Protein SpsA, Chain A"/>
    <property type="match status" value="1"/>
</dbReference>
<reference evidence="8" key="1">
    <citation type="journal article" date="2019" name="Int. J. Syst. Evol. Microbiol.">
        <title>The Global Catalogue of Microorganisms (GCM) 10K type strain sequencing project: providing services to taxonomists for standard genome sequencing and annotation.</title>
        <authorList>
            <consortium name="The Broad Institute Genomics Platform"/>
            <consortium name="The Broad Institute Genome Sequencing Center for Infectious Disease"/>
            <person name="Wu L."/>
            <person name="Ma J."/>
        </authorList>
    </citation>
    <scope>NUCLEOTIDE SEQUENCE [LARGE SCALE GENOMIC DNA]</scope>
    <source>
        <strain evidence="8">JCM 16021</strain>
    </source>
</reference>
<dbReference type="CDD" id="cd04651">
    <property type="entry name" value="LbH_G1P_AT_C"/>
    <property type="match status" value="1"/>
</dbReference>
<dbReference type="InterPro" id="IPR011831">
    <property type="entry name" value="ADP-Glc_PPase"/>
</dbReference>
<evidence type="ECO:0000313" key="7">
    <source>
        <dbReference type="EMBL" id="GAA2116692.1"/>
    </source>
</evidence>
<evidence type="ECO:0000256" key="3">
    <source>
        <dbReference type="ARBA" id="ARBA00022695"/>
    </source>
</evidence>
<comment type="similarity">
    <text evidence="1">Belongs to the bacterial/plant glucose-1-phosphate adenylyltransferase family.</text>
</comment>
<dbReference type="EMBL" id="BAAAQQ010000002">
    <property type="protein sequence ID" value="GAA2116692.1"/>
    <property type="molecule type" value="Genomic_DNA"/>
</dbReference>
<keyword evidence="2" id="KW-0808">Transferase</keyword>
<dbReference type="InterPro" id="IPR005835">
    <property type="entry name" value="NTP_transferase_dom"/>
</dbReference>
<keyword evidence="8" id="KW-1185">Reference proteome</keyword>
<dbReference type="SUPFAM" id="SSF53448">
    <property type="entry name" value="Nucleotide-diphospho-sugar transferases"/>
    <property type="match status" value="1"/>
</dbReference>
<dbReference type="Gene3D" id="2.160.10.10">
    <property type="entry name" value="Hexapeptide repeat proteins"/>
    <property type="match status" value="1"/>
</dbReference>
<dbReference type="GO" id="GO:0016779">
    <property type="term" value="F:nucleotidyltransferase activity"/>
    <property type="evidence" value="ECO:0007669"/>
    <property type="project" value="UniProtKB-KW"/>
</dbReference>
<organism evidence="7 8">
    <name type="scientific">Nocardioides bigeumensis</name>
    <dbReference type="NCBI Taxonomy" id="433657"/>
    <lineage>
        <taxon>Bacteria</taxon>
        <taxon>Bacillati</taxon>
        <taxon>Actinomycetota</taxon>
        <taxon>Actinomycetes</taxon>
        <taxon>Propionibacteriales</taxon>
        <taxon>Nocardioidaceae</taxon>
        <taxon>Nocardioides</taxon>
    </lineage>
</organism>
<name>A0ABP5JKV9_9ACTN</name>
<dbReference type="InterPro" id="IPR056818">
    <property type="entry name" value="GlmU/GlgC-like_hexapep"/>
</dbReference>
<keyword evidence="3 7" id="KW-0548">Nucleotidyltransferase</keyword>
<comment type="caution">
    <text evidence="7">The sequence shown here is derived from an EMBL/GenBank/DDBJ whole genome shotgun (WGS) entry which is preliminary data.</text>
</comment>
<dbReference type="RefSeq" id="WP_344302238.1">
    <property type="nucleotide sequence ID" value="NZ_BAAAQQ010000002.1"/>
</dbReference>
<feature type="domain" description="Nucleotidyl transferase" evidence="5">
    <location>
        <begin position="10"/>
        <end position="274"/>
    </location>
</feature>
<protein>
    <submittedName>
        <fullName evidence="7">Glucose-1-phosphate adenylyltransferase family protein</fullName>
    </submittedName>
</protein>
<evidence type="ECO:0000313" key="8">
    <source>
        <dbReference type="Proteomes" id="UP001500575"/>
    </source>
</evidence>
<dbReference type="Proteomes" id="UP001500575">
    <property type="component" value="Unassembled WGS sequence"/>
</dbReference>
<gene>
    <name evidence="7" type="ORF">GCM10009843_07080</name>
</gene>
<dbReference type="PANTHER" id="PTHR43523">
    <property type="entry name" value="GLUCOSE-1-PHOSPHATE ADENYLYLTRANSFERASE-RELATED"/>
    <property type="match status" value="1"/>
</dbReference>
<evidence type="ECO:0000256" key="2">
    <source>
        <dbReference type="ARBA" id="ARBA00022679"/>
    </source>
</evidence>
<dbReference type="InterPro" id="IPR011004">
    <property type="entry name" value="Trimer_LpxA-like_sf"/>
</dbReference>
<dbReference type="SUPFAM" id="SSF51161">
    <property type="entry name" value="Trimeric LpxA-like enzymes"/>
    <property type="match status" value="1"/>
</dbReference>
<dbReference type="InterPro" id="IPR029044">
    <property type="entry name" value="Nucleotide-diphossugar_trans"/>
</dbReference>
<feature type="domain" description="Glucose-1-phosphate adenylyltransferase/Bifunctional protein GlmU-like C-terminal hexapeptide" evidence="6">
    <location>
        <begin position="300"/>
        <end position="376"/>
    </location>
</feature>
<accession>A0ABP5JKV9</accession>
<evidence type="ECO:0000256" key="1">
    <source>
        <dbReference type="ARBA" id="ARBA00010443"/>
    </source>
</evidence>
<evidence type="ECO:0000259" key="6">
    <source>
        <dbReference type="Pfam" id="PF24894"/>
    </source>
</evidence>
<dbReference type="Pfam" id="PF00483">
    <property type="entry name" value="NTP_transferase"/>
    <property type="match status" value="1"/>
</dbReference>